<gene>
    <name evidence="2" type="ORF">HZA66_19355</name>
</gene>
<organism evidence="2 3">
    <name type="scientific">Rhodopseudomonas palustris</name>
    <dbReference type="NCBI Taxonomy" id="1076"/>
    <lineage>
        <taxon>Bacteria</taxon>
        <taxon>Pseudomonadati</taxon>
        <taxon>Pseudomonadota</taxon>
        <taxon>Alphaproteobacteria</taxon>
        <taxon>Hyphomicrobiales</taxon>
        <taxon>Nitrobacteraceae</taxon>
        <taxon>Rhodopseudomonas</taxon>
    </lineage>
</organism>
<evidence type="ECO:0000256" key="1">
    <source>
        <dbReference type="SAM" id="MobiDB-lite"/>
    </source>
</evidence>
<proteinExistence type="predicted"/>
<reference evidence="2" key="1">
    <citation type="submission" date="2020-07" db="EMBL/GenBank/DDBJ databases">
        <title>Huge and variable diversity of episymbiotic CPR bacteria and DPANN archaea in groundwater ecosystems.</title>
        <authorList>
            <person name="He C.Y."/>
            <person name="Keren R."/>
            <person name="Whittaker M."/>
            <person name="Farag I.F."/>
            <person name="Doudna J."/>
            <person name="Cate J.H.D."/>
            <person name="Banfield J.F."/>
        </authorList>
    </citation>
    <scope>NUCLEOTIDE SEQUENCE</scope>
    <source>
        <strain evidence="2">NC_groundwater_1818_Pr3_B-0.1um_66_35</strain>
    </source>
</reference>
<name>A0A933W2Z6_RHOPL</name>
<comment type="caution">
    <text evidence="2">The sequence shown here is derived from an EMBL/GenBank/DDBJ whole genome shotgun (WGS) entry which is preliminary data.</text>
</comment>
<dbReference type="Proteomes" id="UP000782519">
    <property type="component" value="Unassembled WGS sequence"/>
</dbReference>
<feature type="region of interest" description="Disordered" evidence="1">
    <location>
        <begin position="31"/>
        <end position="51"/>
    </location>
</feature>
<evidence type="ECO:0000313" key="3">
    <source>
        <dbReference type="Proteomes" id="UP000782519"/>
    </source>
</evidence>
<evidence type="ECO:0000313" key="2">
    <source>
        <dbReference type="EMBL" id="MBI5131600.1"/>
    </source>
</evidence>
<dbReference type="EMBL" id="JACRJB010000053">
    <property type="protein sequence ID" value="MBI5131600.1"/>
    <property type="molecule type" value="Genomic_DNA"/>
</dbReference>
<sequence length="51" mass="5249">MGAAGLADGRPDRATRVWARNRLRELAEAGKLGLSAGSAPSRASEKAAATR</sequence>
<dbReference type="AlphaFoldDB" id="A0A933W2Z6"/>
<protein>
    <submittedName>
        <fullName evidence="2">Uncharacterized protein</fullName>
    </submittedName>
</protein>
<accession>A0A933W2Z6</accession>